<accession>A0A815X1R2</accession>
<dbReference type="InterPro" id="IPR035898">
    <property type="entry name" value="TAZ_dom_sf"/>
</dbReference>
<dbReference type="PROSITE" id="PS50952">
    <property type="entry name" value="KIX"/>
    <property type="match status" value="1"/>
</dbReference>
<evidence type="ECO:0000256" key="11">
    <source>
        <dbReference type="ARBA" id="ARBA00048017"/>
    </source>
</evidence>
<feature type="compositionally biased region" description="Low complexity" evidence="13">
    <location>
        <begin position="302"/>
        <end position="312"/>
    </location>
</feature>
<proteinExistence type="predicted"/>
<dbReference type="GO" id="GO:0031490">
    <property type="term" value="F:chromatin DNA binding"/>
    <property type="evidence" value="ECO:0007669"/>
    <property type="project" value="TreeGrafter"/>
</dbReference>
<dbReference type="Pfam" id="PF02172">
    <property type="entry name" value="KIX"/>
    <property type="match status" value="1"/>
</dbReference>
<dbReference type="GO" id="GO:0000123">
    <property type="term" value="C:histone acetyltransferase complex"/>
    <property type="evidence" value="ECO:0007669"/>
    <property type="project" value="TreeGrafter"/>
</dbReference>
<dbReference type="InterPro" id="IPR013178">
    <property type="entry name" value="Histone_AcTrfase_Rtt109/CBP"/>
</dbReference>
<evidence type="ECO:0000256" key="13">
    <source>
        <dbReference type="SAM" id="MobiDB-lite"/>
    </source>
</evidence>
<evidence type="ECO:0000259" key="14">
    <source>
        <dbReference type="PROSITE" id="PS50134"/>
    </source>
</evidence>
<keyword evidence="9" id="KW-0804">Transcription</keyword>
<evidence type="ECO:0000256" key="12">
    <source>
        <dbReference type="PROSITE-ProRule" id="PRU00203"/>
    </source>
</evidence>
<evidence type="ECO:0000256" key="6">
    <source>
        <dbReference type="ARBA" id="ARBA00022833"/>
    </source>
</evidence>
<feature type="zinc finger region" description="TAZ-type" evidence="12">
    <location>
        <begin position="82"/>
        <end position="172"/>
    </location>
</feature>
<name>A0A815X1R2_9BILA</name>
<dbReference type="EMBL" id="CAJOBA010037261">
    <property type="protein sequence ID" value="CAF4038876.1"/>
    <property type="molecule type" value="Genomic_DNA"/>
</dbReference>
<dbReference type="InterPro" id="IPR036529">
    <property type="entry name" value="KIX_dom_sf"/>
</dbReference>
<evidence type="ECO:0000256" key="2">
    <source>
        <dbReference type="ARBA" id="ARBA00013184"/>
    </source>
</evidence>
<evidence type="ECO:0000313" key="18">
    <source>
        <dbReference type="EMBL" id="CAF4038876.1"/>
    </source>
</evidence>
<evidence type="ECO:0000256" key="1">
    <source>
        <dbReference type="ARBA" id="ARBA00004123"/>
    </source>
</evidence>
<comment type="subcellular location">
    <subcellularLocation>
        <location evidence="1">Nucleus</location>
    </subcellularLocation>
</comment>
<dbReference type="GO" id="GO:0045944">
    <property type="term" value="P:positive regulation of transcription by RNA polymerase II"/>
    <property type="evidence" value="ECO:0007669"/>
    <property type="project" value="TreeGrafter"/>
</dbReference>
<dbReference type="EMBL" id="CAJOBC010093070">
    <property type="protein sequence ID" value="CAF4414050.1"/>
    <property type="molecule type" value="Genomic_DNA"/>
</dbReference>
<evidence type="ECO:0000256" key="10">
    <source>
        <dbReference type="ARBA" id="ARBA00023242"/>
    </source>
</evidence>
<evidence type="ECO:0000313" key="19">
    <source>
        <dbReference type="EMBL" id="CAF4414050.1"/>
    </source>
</evidence>
<dbReference type="GO" id="GO:0004402">
    <property type="term" value="F:histone acetyltransferase activity"/>
    <property type="evidence" value="ECO:0007669"/>
    <property type="project" value="InterPro"/>
</dbReference>
<evidence type="ECO:0000256" key="9">
    <source>
        <dbReference type="ARBA" id="ARBA00023163"/>
    </source>
</evidence>
<gene>
    <name evidence="17" type="ORF">GPM918_LOCUS39314</name>
    <name evidence="16" type="ORF">OVA965_LOCUS25372</name>
    <name evidence="19" type="ORF">SRO942_LOCUS40177</name>
    <name evidence="18" type="ORF">TMI583_LOCUS26100</name>
</gene>
<keyword evidence="3" id="KW-0808">Transferase</keyword>
<evidence type="ECO:0000313" key="16">
    <source>
        <dbReference type="EMBL" id="CAF1230883.1"/>
    </source>
</evidence>
<feature type="region of interest" description="Disordered" evidence="13">
    <location>
        <begin position="1"/>
        <end position="22"/>
    </location>
</feature>
<dbReference type="Proteomes" id="UP000663829">
    <property type="component" value="Unassembled WGS sequence"/>
</dbReference>
<keyword evidence="20" id="KW-1185">Reference proteome</keyword>
<dbReference type="GO" id="GO:0005667">
    <property type="term" value="C:transcription regulator complex"/>
    <property type="evidence" value="ECO:0007669"/>
    <property type="project" value="TreeGrafter"/>
</dbReference>
<dbReference type="SUPFAM" id="SSF47040">
    <property type="entry name" value="Kix domain of CBP (creb binding protein)"/>
    <property type="match status" value="1"/>
</dbReference>
<dbReference type="Proteomes" id="UP000681722">
    <property type="component" value="Unassembled WGS sequence"/>
</dbReference>
<dbReference type="Pfam" id="PF02135">
    <property type="entry name" value="zf-TAZ"/>
    <property type="match status" value="1"/>
</dbReference>
<feature type="compositionally biased region" description="Polar residues" evidence="13">
    <location>
        <begin position="1"/>
        <end position="10"/>
    </location>
</feature>
<keyword evidence="6 12" id="KW-0862">Zinc</keyword>
<evidence type="ECO:0000259" key="15">
    <source>
        <dbReference type="PROSITE" id="PS50952"/>
    </source>
</evidence>
<protein>
    <recommendedName>
        <fullName evidence="2">histone acetyltransferase</fullName>
        <ecNumber evidence="2">2.3.1.48</ecNumber>
    </recommendedName>
</protein>
<feature type="compositionally biased region" description="Low complexity" evidence="13">
    <location>
        <begin position="11"/>
        <end position="22"/>
    </location>
</feature>
<dbReference type="SUPFAM" id="SSF57933">
    <property type="entry name" value="TAZ domain"/>
    <property type="match status" value="1"/>
</dbReference>
<keyword evidence="10" id="KW-0539">Nucleus</keyword>
<evidence type="ECO:0000313" key="20">
    <source>
        <dbReference type="Proteomes" id="UP000663829"/>
    </source>
</evidence>
<comment type="catalytic activity">
    <reaction evidence="11">
        <text>L-lysyl-[protein] + acetyl-CoA = N(6)-acetyl-L-lysyl-[protein] + CoA + H(+)</text>
        <dbReference type="Rhea" id="RHEA:45948"/>
        <dbReference type="Rhea" id="RHEA-COMP:9752"/>
        <dbReference type="Rhea" id="RHEA-COMP:10731"/>
        <dbReference type="ChEBI" id="CHEBI:15378"/>
        <dbReference type="ChEBI" id="CHEBI:29969"/>
        <dbReference type="ChEBI" id="CHEBI:57287"/>
        <dbReference type="ChEBI" id="CHEBI:57288"/>
        <dbReference type="ChEBI" id="CHEBI:61930"/>
        <dbReference type="EC" id="2.3.1.48"/>
    </reaction>
</comment>
<evidence type="ECO:0000256" key="5">
    <source>
        <dbReference type="ARBA" id="ARBA00022771"/>
    </source>
</evidence>
<dbReference type="EMBL" id="CAJNOQ010027383">
    <property type="protein sequence ID" value="CAF1553018.1"/>
    <property type="molecule type" value="Genomic_DNA"/>
</dbReference>
<keyword evidence="4 12" id="KW-0479">Metal-binding</keyword>
<dbReference type="Gene3D" id="1.10.246.20">
    <property type="entry name" value="Coactivator CBP, KIX domain"/>
    <property type="match status" value="1"/>
</dbReference>
<keyword evidence="8" id="KW-0805">Transcription regulation</keyword>
<evidence type="ECO:0000256" key="7">
    <source>
        <dbReference type="ARBA" id="ARBA00022853"/>
    </source>
</evidence>
<feature type="domain" description="TAZ-type" evidence="14">
    <location>
        <begin position="82"/>
        <end position="172"/>
    </location>
</feature>
<dbReference type="GO" id="GO:0003713">
    <property type="term" value="F:transcription coactivator activity"/>
    <property type="evidence" value="ECO:0007669"/>
    <property type="project" value="TreeGrafter"/>
</dbReference>
<dbReference type="EMBL" id="CAJNOK010015715">
    <property type="protein sequence ID" value="CAF1230883.1"/>
    <property type="molecule type" value="Genomic_DNA"/>
</dbReference>
<sequence>MNNPNSDPFANSNSSNMYTNTNYNNTVSNVPILNGVSLSSNSSLVQTEENTPYNNIFTPASNEMTITNSVPLTPQQQQQSTELQRKTIIQRQLVLLLHAHKCSQREKQSQNGEHRPSTCTLPHCSTMKDVLQHMTKCENLRNCTVNHCISSRQIILHWKNCSNLQCPICQPLKYPTPKINQAKEWQQQVTQDMRNHLTQKICSALIPASDSNSLKDKRLNHIQSYAKRLENETFEIANNQEEYFHKLAEKIYKIQKEIEDRKVKKEQPVMQTMTNQTTINTCTSIDKSAGEHGPPNRIAPQSEIPSFSSSASSSLTQTGFLQQIKSEPVLTFNNNTVRSIHNNNNNNYSSSDTINTMETSSAPTDMEVDSQNNNKYLTETSKQTSIEEQSIIIKKEVDNNSDFIKSKVASPATKLATITDTTEDVKPKLPQIDSTSKQLPKYPVTFTSEELRERLEPVIHKMLTYEDSHPFRQPVDPVALNILVTAIKLESSSLTCVFISGLPFDYQTSNGYLHNQ</sequence>
<dbReference type="PROSITE" id="PS50134">
    <property type="entry name" value="ZF_TAZ"/>
    <property type="match status" value="1"/>
</dbReference>
<reference evidence="17" key="1">
    <citation type="submission" date="2021-02" db="EMBL/GenBank/DDBJ databases">
        <authorList>
            <person name="Nowell W R."/>
        </authorList>
    </citation>
    <scope>NUCLEOTIDE SEQUENCE</scope>
</reference>
<dbReference type="PANTHER" id="PTHR13808">
    <property type="entry name" value="CBP/P300-RELATED"/>
    <property type="match status" value="1"/>
</dbReference>
<comment type="caution">
    <text evidence="17">The sequence shown here is derived from an EMBL/GenBank/DDBJ whole genome shotgun (WGS) entry which is preliminary data.</text>
</comment>
<dbReference type="SMART" id="SM00551">
    <property type="entry name" value="ZnF_TAZ"/>
    <property type="match status" value="1"/>
</dbReference>
<evidence type="ECO:0000256" key="4">
    <source>
        <dbReference type="ARBA" id="ARBA00022723"/>
    </source>
</evidence>
<dbReference type="InterPro" id="IPR003101">
    <property type="entry name" value="KIX_dom"/>
</dbReference>
<evidence type="ECO:0000256" key="8">
    <source>
        <dbReference type="ARBA" id="ARBA00023015"/>
    </source>
</evidence>
<dbReference type="OrthoDB" id="899at2759"/>
<dbReference type="GO" id="GO:0005634">
    <property type="term" value="C:nucleus"/>
    <property type="evidence" value="ECO:0007669"/>
    <property type="project" value="UniProtKB-SubCell"/>
</dbReference>
<feature type="domain" description="KIX" evidence="15">
    <location>
        <begin position="180"/>
        <end position="259"/>
    </location>
</feature>
<dbReference type="Gene3D" id="1.20.1020.10">
    <property type="entry name" value="TAZ domain"/>
    <property type="match status" value="1"/>
</dbReference>
<feature type="region of interest" description="Disordered" evidence="13">
    <location>
        <begin position="284"/>
        <end position="312"/>
    </location>
</feature>
<evidence type="ECO:0000313" key="17">
    <source>
        <dbReference type="EMBL" id="CAF1553018.1"/>
    </source>
</evidence>
<dbReference type="GO" id="GO:0008270">
    <property type="term" value="F:zinc ion binding"/>
    <property type="evidence" value="ECO:0007669"/>
    <property type="project" value="UniProtKB-KW"/>
</dbReference>
<organism evidence="17 20">
    <name type="scientific">Didymodactylos carnosus</name>
    <dbReference type="NCBI Taxonomy" id="1234261"/>
    <lineage>
        <taxon>Eukaryota</taxon>
        <taxon>Metazoa</taxon>
        <taxon>Spiralia</taxon>
        <taxon>Gnathifera</taxon>
        <taxon>Rotifera</taxon>
        <taxon>Eurotatoria</taxon>
        <taxon>Bdelloidea</taxon>
        <taxon>Philodinida</taxon>
        <taxon>Philodinidae</taxon>
        <taxon>Didymodactylos</taxon>
    </lineage>
</organism>
<dbReference type="EC" id="2.3.1.48" evidence="2"/>
<dbReference type="PANTHER" id="PTHR13808:SF1">
    <property type="entry name" value="HISTONE ACETYLTRANSFERASE"/>
    <property type="match status" value="1"/>
</dbReference>
<dbReference type="Proteomes" id="UP000682733">
    <property type="component" value="Unassembled WGS sequence"/>
</dbReference>
<evidence type="ECO:0000256" key="3">
    <source>
        <dbReference type="ARBA" id="ARBA00022679"/>
    </source>
</evidence>
<dbReference type="InterPro" id="IPR000197">
    <property type="entry name" value="Znf_TAZ"/>
</dbReference>
<dbReference type="Proteomes" id="UP000677228">
    <property type="component" value="Unassembled WGS sequence"/>
</dbReference>
<keyword evidence="5 12" id="KW-0863">Zinc-finger</keyword>
<keyword evidence="7" id="KW-0156">Chromatin regulator</keyword>
<dbReference type="AlphaFoldDB" id="A0A815X1R2"/>